<dbReference type="EMBL" id="FOTC01000001">
    <property type="protein sequence ID" value="SFK64244.1"/>
    <property type="molecule type" value="Genomic_DNA"/>
</dbReference>
<evidence type="ECO:0000256" key="2">
    <source>
        <dbReference type="SAM" id="MobiDB-lite"/>
    </source>
</evidence>
<keyword evidence="1" id="KW-0732">Signal</keyword>
<dbReference type="PROSITE" id="PS51318">
    <property type="entry name" value="TAT"/>
    <property type="match status" value="1"/>
</dbReference>
<dbReference type="PANTHER" id="PTHR30483">
    <property type="entry name" value="LEUCINE-SPECIFIC-BINDING PROTEIN"/>
    <property type="match status" value="1"/>
</dbReference>
<dbReference type="NCBIfam" id="TIGR01409">
    <property type="entry name" value="TAT_signal_seq"/>
    <property type="match status" value="1"/>
</dbReference>
<dbReference type="PROSITE" id="PS51257">
    <property type="entry name" value="PROKAR_LIPOPROTEIN"/>
    <property type="match status" value="1"/>
</dbReference>
<dbReference type="InterPro" id="IPR006311">
    <property type="entry name" value="TAT_signal"/>
</dbReference>
<dbReference type="InterPro" id="IPR051010">
    <property type="entry name" value="BCAA_transport"/>
</dbReference>
<dbReference type="AlphaFoldDB" id="A0A1I4B657"/>
<dbReference type="SUPFAM" id="SSF53822">
    <property type="entry name" value="Periplasmic binding protein-like I"/>
    <property type="match status" value="1"/>
</dbReference>
<evidence type="ECO:0000313" key="5">
    <source>
        <dbReference type="Proteomes" id="UP000199607"/>
    </source>
</evidence>
<dbReference type="CDD" id="cd06340">
    <property type="entry name" value="PBP1_ABC_ligand_binding-like"/>
    <property type="match status" value="1"/>
</dbReference>
<dbReference type="InterPro" id="IPR028081">
    <property type="entry name" value="Leu-bd"/>
</dbReference>
<gene>
    <name evidence="4" type="ORF">SAMN04487950_0340</name>
</gene>
<accession>A0A1I4B657</accession>
<dbReference type="InterPro" id="IPR028082">
    <property type="entry name" value="Peripla_BP_I"/>
</dbReference>
<dbReference type="Gene3D" id="3.40.50.2300">
    <property type="match status" value="2"/>
</dbReference>
<evidence type="ECO:0000313" key="4">
    <source>
        <dbReference type="EMBL" id="SFK64244.1"/>
    </source>
</evidence>
<feature type="domain" description="Leucine-binding protein" evidence="3">
    <location>
        <begin position="73"/>
        <end position="408"/>
    </location>
</feature>
<dbReference type="STRING" id="553466.SAMN04487950_0340"/>
<sequence length="441" mass="45923">MGKTLKSSVTSNRRRFLKTTGASVAALTLAGCTSDDTGSGGDGGDGGDNGSDGGSGGNQGTTTGSSGGSVDEVVIGSNHPLSGSLAATGVGMNNAIKLAAMRKNEAGGIESLGGAEVNVIQGDNQGKQELGGQVTEELLSDGANVLTGCYSSPVTTAATQVAERQGVPFVISIAAADNILENRGFNYVYRPQPPARRMASDYADLVPTVVRDNGGTLDTAGLFYINNSYGQAIRDSLRETLPEQDVEIVEETAIEFGASNANTQVSRLRQADPDTIIASTYVAGGVLLAQALQDQSYRPPHLTACASATFTDDKAVSDIGDFANGVLDNNYALNPTTDKTAEVRSQFTENYDQEFSASVGMAYTAGEVIIQAIEEAGSADSEDINNALKQLQYEDHISAMGTIEFNDAGENINALAPVNQVQDLSVKVVYPEEYAETSPQI</sequence>
<dbReference type="Proteomes" id="UP000199607">
    <property type="component" value="Unassembled WGS sequence"/>
</dbReference>
<feature type="compositionally biased region" description="Gly residues" evidence="2">
    <location>
        <begin position="38"/>
        <end position="59"/>
    </location>
</feature>
<organism evidence="4 5">
    <name type="scientific">Halogranum rubrum</name>
    <dbReference type="NCBI Taxonomy" id="553466"/>
    <lineage>
        <taxon>Archaea</taxon>
        <taxon>Methanobacteriati</taxon>
        <taxon>Methanobacteriota</taxon>
        <taxon>Stenosarchaea group</taxon>
        <taxon>Halobacteria</taxon>
        <taxon>Halobacteriales</taxon>
        <taxon>Haloferacaceae</taxon>
    </lineage>
</organism>
<feature type="region of interest" description="Disordered" evidence="2">
    <location>
        <begin position="32"/>
        <end position="72"/>
    </location>
</feature>
<name>A0A1I4B657_9EURY</name>
<evidence type="ECO:0000256" key="1">
    <source>
        <dbReference type="ARBA" id="ARBA00022729"/>
    </source>
</evidence>
<dbReference type="InterPro" id="IPR019546">
    <property type="entry name" value="TAT_signal_bac_arc"/>
</dbReference>
<keyword evidence="5" id="KW-1185">Reference proteome</keyword>
<reference evidence="5" key="1">
    <citation type="submission" date="2016-10" db="EMBL/GenBank/DDBJ databases">
        <authorList>
            <person name="Varghese N."/>
            <person name="Submissions S."/>
        </authorList>
    </citation>
    <scope>NUCLEOTIDE SEQUENCE [LARGE SCALE GENOMIC DNA]</scope>
    <source>
        <strain evidence="5">CGMCC 1.7738</strain>
    </source>
</reference>
<evidence type="ECO:0000259" key="3">
    <source>
        <dbReference type="Pfam" id="PF13458"/>
    </source>
</evidence>
<dbReference type="RefSeq" id="WP_089864893.1">
    <property type="nucleotide sequence ID" value="NZ_FOTC01000001.1"/>
</dbReference>
<dbReference type="Pfam" id="PF13458">
    <property type="entry name" value="Peripla_BP_6"/>
    <property type="match status" value="1"/>
</dbReference>
<protein>
    <submittedName>
        <fullName evidence="4">Branched-chain amino acid transport system substrate-binding protein</fullName>
    </submittedName>
</protein>
<proteinExistence type="predicted"/>